<evidence type="ECO:0000313" key="2">
    <source>
        <dbReference type="Proteomes" id="UP001214094"/>
    </source>
</evidence>
<protein>
    <recommendedName>
        <fullName evidence="3">Transposase</fullName>
    </recommendedName>
</protein>
<name>A0ABY8HSJ3_ENSAD</name>
<dbReference type="RefSeq" id="WP_257785215.1">
    <property type="nucleotide sequence ID" value="NZ_CP015882.1"/>
</dbReference>
<organism evidence="1 2">
    <name type="scientific">Ensifer adhaerens</name>
    <name type="common">Sinorhizobium morelense</name>
    <dbReference type="NCBI Taxonomy" id="106592"/>
    <lineage>
        <taxon>Bacteria</taxon>
        <taxon>Pseudomonadati</taxon>
        <taxon>Pseudomonadota</taxon>
        <taxon>Alphaproteobacteria</taxon>
        <taxon>Hyphomicrobiales</taxon>
        <taxon>Rhizobiaceae</taxon>
        <taxon>Sinorhizobium/Ensifer group</taxon>
        <taxon>Ensifer</taxon>
    </lineage>
</organism>
<dbReference type="Proteomes" id="UP001214094">
    <property type="component" value="Plasmid unnamedB"/>
</dbReference>
<dbReference type="EMBL" id="CP121310">
    <property type="protein sequence ID" value="WFP95073.1"/>
    <property type="molecule type" value="Genomic_DNA"/>
</dbReference>
<keyword evidence="1" id="KW-0614">Plasmid</keyword>
<sequence length="44" mass="5068">MAELTNVAFFKAKPDISLRWCLTFVSPMLRSEGFSSARRYLHSC</sequence>
<evidence type="ECO:0008006" key="3">
    <source>
        <dbReference type="Google" id="ProtNLM"/>
    </source>
</evidence>
<keyword evidence="2" id="KW-1185">Reference proteome</keyword>
<gene>
    <name evidence="1" type="ORF">P4B07_28825</name>
</gene>
<dbReference type="GeneID" id="74309052"/>
<evidence type="ECO:0000313" key="1">
    <source>
        <dbReference type="EMBL" id="WFP95073.1"/>
    </source>
</evidence>
<geneLocation type="plasmid" evidence="1 2">
    <name>unnamedB</name>
</geneLocation>
<accession>A0ABY8HSJ3</accession>
<proteinExistence type="predicted"/>
<reference evidence="1 2" key="1">
    <citation type="submission" date="2023-03" db="EMBL/GenBank/DDBJ databases">
        <title>Comparative genome and transcriptome analysis combination mining strategies for increasing vitamin B12 production of Ensifer adhaerens strain.</title>
        <authorList>
            <person name="Yongheng L."/>
        </authorList>
    </citation>
    <scope>NUCLEOTIDE SEQUENCE [LARGE SCALE GENOMIC DNA]</scope>
    <source>
        <strain evidence="1 2">Casida A-T305</strain>
        <plasmid evidence="1 2">unnamedB</plasmid>
    </source>
</reference>